<reference evidence="1" key="1">
    <citation type="submission" date="2023-07" db="EMBL/GenBank/DDBJ databases">
        <title>Degradation of tert-butanol by M. austroafricanum TBA100.</title>
        <authorList>
            <person name="Helbich S."/>
            <person name="Vainshtein Y."/>
        </authorList>
    </citation>
    <scope>NUCLEOTIDE SEQUENCE</scope>
    <source>
        <strain evidence="1">TBA100</strain>
    </source>
</reference>
<accession>A0ABT8HM34</accession>
<evidence type="ECO:0000313" key="2">
    <source>
        <dbReference type="Proteomes" id="UP001172687"/>
    </source>
</evidence>
<name>A0ABT8HM34_MYCAO</name>
<dbReference type="EMBL" id="JAUHTC010000091">
    <property type="protein sequence ID" value="MDN4521372.1"/>
    <property type="molecule type" value="Genomic_DNA"/>
</dbReference>
<evidence type="ECO:0008006" key="3">
    <source>
        <dbReference type="Google" id="ProtNLM"/>
    </source>
</evidence>
<keyword evidence="2" id="KW-1185">Reference proteome</keyword>
<comment type="caution">
    <text evidence="1">The sequence shown here is derived from an EMBL/GenBank/DDBJ whole genome shotgun (WGS) entry which is preliminary data.</text>
</comment>
<sequence length="143" mass="15675">MPWNPEAVERIAPGIATLIHPGDADTPPFPMHLSVFQTATLPEAMVEEMAEDMGMPSPDIAKHFLEALSHLADTLGYESFTPKAELAALRAAATVNEGKRNAIKQCRTVCGEPAYRIMFRDFNTDEPIVPCETAPGHDCKARR</sequence>
<dbReference type="Proteomes" id="UP001172687">
    <property type="component" value="Unassembled WGS sequence"/>
</dbReference>
<evidence type="ECO:0000313" key="1">
    <source>
        <dbReference type="EMBL" id="MDN4521372.1"/>
    </source>
</evidence>
<proteinExistence type="predicted"/>
<gene>
    <name evidence="1" type="ORF">QYF68_26640</name>
</gene>
<organism evidence="1 2">
    <name type="scientific">Mycolicibacterium austroafricanum</name>
    <name type="common">Mycobacterium austroafricanum</name>
    <dbReference type="NCBI Taxonomy" id="39687"/>
    <lineage>
        <taxon>Bacteria</taxon>
        <taxon>Bacillati</taxon>
        <taxon>Actinomycetota</taxon>
        <taxon>Actinomycetes</taxon>
        <taxon>Mycobacteriales</taxon>
        <taxon>Mycobacteriaceae</taxon>
        <taxon>Mycolicibacterium</taxon>
    </lineage>
</organism>
<protein>
    <recommendedName>
        <fullName evidence="3">DUF222 domain-containing protein</fullName>
    </recommendedName>
</protein>
<dbReference type="RefSeq" id="WP_301161768.1">
    <property type="nucleotide sequence ID" value="NZ_JAUHTC010000091.1"/>
</dbReference>